<comment type="caution">
    <text evidence="1">The sequence shown here is derived from an EMBL/GenBank/DDBJ whole genome shotgun (WGS) entry which is preliminary data.</text>
</comment>
<evidence type="ECO:0000313" key="2">
    <source>
        <dbReference type="Proteomes" id="UP000035760"/>
    </source>
</evidence>
<evidence type="ECO:0000313" key="1">
    <source>
        <dbReference type="EMBL" id="CDI02580.1"/>
    </source>
</evidence>
<reference evidence="1" key="1">
    <citation type="submission" date="2013-07" db="EMBL/GenBank/DDBJ databases">
        <authorList>
            <person name="McIlroy S."/>
        </authorList>
    </citation>
    <scope>NUCLEOTIDE SEQUENCE [LARGE SCALE GENOMIC DNA]</scope>
    <source>
        <strain evidence="1">Run_A_D11</strain>
    </source>
</reference>
<organism evidence="1 2">
    <name type="scientific">Candidatus Competibacter denitrificans Run_A_D11</name>
    <dbReference type="NCBI Taxonomy" id="1400863"/>
    <lineage>
        <taxon>Bacteria</taxon>
        <taxon>Pseudomonadati</taxon>
        <taxon>Pseudomonadota</taxon>
        <taxon>Gammaproteobacteria</taxon>
        <taxon>Candidatus Competibacteraceae</taxon>
        <taxon>Candidatus Competibacter</taxon>
    </lineage>
</organism>
<gene>
    <name evidence="1" type="ORF">BN873_330057</name>
</gene>
<proteinExistence type="predicted"/>
<keyword evidence="2" id="KW-1185">Reference proteome</keyword>
<dbReference type="STRING" id="1400863.BN873_330057"/>
<accession>W6M9X6</accession>
<protein>
    <submittedName>
        <fullName evidence="1">Uncharacterized protein</fullName>
    </submittedName>
</protein>
<sequence>MSALRRSMAMVLSESGRSIGVLVRCGYAVRPLILHWPAESATAVLVDAAGAVINPQTVTLMRWPVGAESALRRGGYQIAPYPDPAEPWCNCAD</sequence>
<reference evidence="1" key="2">
    <citation type="submission" date="2014-03" db="EMBL/GenBank/DDBJ databases">
        <title>Candidatus Competibacter-lineage genomes retrieved from metagenomes reveal functional metabolic diversity.</title>
        <authorList>
            <person name="McIlroy S.J."/>
            <person name="Albertsen M."/>
            <person name="Andresen E.K."/>
            <person name="Saunders A.M."/>
            <person name="Kristiansen R."/>
            <person name="Stokholm-Bjerregaard M."/>
            <person name="Nielsen K.L."/>
            <person name="Nielsen P.H."/>
        </authorList>
    </citation>
    <scope>NUCLEOTIDE SEQUENCE</scope>
    <source>
        <strain evidence="1">Run_A_D11</strain>
    </source>
</reference>
<dbReference type="Proteomes" id="UP000035760">
    <property type="component" value="Unassembled WGS sequence"/>
</dbReference>
<dbReference type="EMBL" id="CBTJ020000040">
    <property type="protein sequence ID" value="CDI02580.1"/>
    <property type="molecule type" value="Genomic_DNA"/>
</dbReference>
<name>W6M9X6_9GAMM</name>
<dbReference type="AlphaFoldDB" id="W6M9X6"/>